<dbReference type="InterPro" id="IPR000515">
    <property type="entry name" value="MetI-like"/>
</dbReference>
<dbReference type="InterPro" id="IPR035906">
    <property type="entry name" value="MetI-like_sf"/>
</dbReference>
<feature type="transmembrane region" description="Helical" evidence="7">
    <location>
        <begin position="18"/>
        <end position="39"/>
    </location>
</feature>
<feature type="domain" description="ABC transmembrane type-1" evidence="8">
    <location>
        <begin position="82"/>
        <end position="281"/>
    </location>
</feature>
<evidence type="ECO:0000256" key="6">
    <source>
        <dbReference type="ARBA" id="ARBA00023136"/>
    </source>
</evidence>
<feature type="transmembrane region" description="Helical" evidence="7">
    <location>
        <begin position="86"/>
        <end position="107"/>
    </location>
</feature>
<evidence type="ECO:0000256" key="5">
    <source>
        <dbReference type="ARBA" id="ARBA00022989"/>
    </source>
</evidence>
<protein>
    <submittedName>
        <fullName evidence="9">Carbohydrate ABC transporter permease</fullName>
    </submittedName>
</protein>
<keyword evidence="3" id="KW-1003">Cell membrane</keyword>
<comment type="caution">
    <text evidence="9">The sequence shown here is derived from an EMBL/GenBank/DDBJ whole genome shotgun (WGS) entry which is preliminary data.</text>
</comment>
<feature type="transmembrane region" description="Helical" evidence="7">
    <location>
        <begin position="149"/>
        <end position="169"/>
    </location>
</feature>
<gene>
    <name evidence="9" type="ORF">EJQ19_05505</name>
</gene>
<evidence type="ECO:0000256" key="3">
    <source>
        <dbReference type="ARBA" id="ARBA00022475"/>
    </source>
</evidence>
<dbReference type="GO" id="GO:0055085">
    <property type="term" value="P:transmembrane transport"/>
    <property type="evidence" value="ECO:0007669"/>
    <property type="project" value="InterPro"/>
</dbReference>
<feature type="transmembrane region" description="Helical" evidence="7">
    <location>
        <begin position="119"/>
        <end position="137"/>
    </location>
</feature>
<evidence type="ECO:0000259" key="8">
    <source>
        <dbReference type="PROSITE" id="PS50928"/>
    </source>
</evidence>
<evidence type="ECO:0000313" key="9">
    <source>
        <dbReference type="EMBL" id="RTE10727.1"/>
    </source>
</evidence>
<dbReference type="EMBL" id="RXHU01000015">
    <property type="protein sequence ID" value="RTE10727.1"/>
    <property type="molecule type" value="Genomic_DNA"/>
</dbReference>
<dbReference type="GO" id="GO:0005886">
    <property type="term" value="C:plasma membrane"/>
    <property type="evidence" value="ECO:0007669"/>
    <property type="project" value="UniProtKB-SubCell"/>
</dbReference>
<evidence type="ECO:0000256" key="7">
    <source>
        <dbReference type="RuleBase" id="RU363032"/>
    </source>
</evidence>
<dbReference type="Pfam" id="PF00528">
    <property type="entry name" value="BPD_transp_1"/>
    <property type="match status" value="1"/>
</dbReference>
<dbReference type="Gene3D" id="1.10.3720.10">
    <property type="entry name" value="MetI-like"/>
    <property type="match status" value="1"/>
</dbReference>
<feature type="transmembrane region" description="Helical" evidence="7">
    <location>
        <begin position="267"/>
        <end position="287"/>
    </location>
</feature>
<keyword evidence="5 7" id="KW-1133">Transmembrane helix</keyword>
<dbReference type="PROSITE" id="PS50928">
    <property type="entry name" value="ABC_TM1"/>
    <property type="match status" value="1"/>
</dbReference>
<name>A0A430JI37_9BACL</name>
<organism evidence="9 10">
    <name type="scientific">Paenibacillus whitsoniae</name>
    <dbReference type="NCBI Taxonomy" id="2496558"/>
    <lineage>
        <taxon>Bacteria</taxon>
        <taxon>Bacillati</taxon>
        <taxon>Bacillota</taxon>
        <taxon>Bacilli</taxon>
        <taxon>Bacillales</taxon>
        <taxon>Paenibacillaceae</taxon>
        <taxon>Paenibacillus</taxon>
    </lineage>
</organism>
<feature type="transmembrane region" description="Helical" evidence="7">
    <location>
        <begin position="192"/>
        <end position="214"/>
    </location>
</feature>
<keyword evidence="10" id="KW-1185">Reference proteome</keyword>
<accession>A0A430JI37</accession>
<dbReference type="Proteomes" id="UP000276128">
    <property type="component" value="Unassembled WGS sequence"/>
</dbReference>
<dbReference type="PANTHER" id="PTHR43744">
    <property type="entry name" value="ABC TRANSPORTER PERMEASE PROTEIN MG189-RELATED-RELATED"/>
    <property type="match status" value="1"/>
</dbReference>
<dbReference type="AlphaFoldDB" id="A0A430JI37"/>
<dbReference type="CDD" id="cd06261">
    <property type="entry name" value="TM_PBP2"/>
    <property type="match status" value="1"/>
</dbReference>
<reference evidence="9 10" key="1">
    <citation type="submission" date="2018-12" db="EMBL/GenBank/DDBJ databases">
        <title>Bacillus ochoae sp. nov., Paenibacillus whitsoniae sp. nov., Paenibacillus spiritus sp. nov. Isolated from the Mars Exploration Rover during spacecraft assembly.</title>
        <authorList>
            <person name="Seuylemezian A."/>
            <person name="Vaishampayan P."/>
        </authorList>
    </citation>
    <scope>NUCLEOTIDE SEQUENCE [LARGE SCALE GENOMIC DNA]</scope>
    <source>
        <strain evidence="9 10">MER 54</strain>
    </source>
</reference>
<sequence>MSVEAASRGMKESYGDRIFLLMTYVLIGLLVLIVLYPLLYVVNASFSDPKLVINGQIGLFPKGFNLEAYRRVFMNAEIWTGYRNTVLYTVIGTFVNITLTMMGAYPLSRRNFPWRRGMMIFITITMFFSSGIVPMYLLVKSLGMYNSMWALILPSAISVYNMIVARTFLETNINEQIYESAYMDGCSNIKSFFYIVLPLSAPIMAVLVLFYAVYHWNSYFEAMIYLKDRSLYPLQLFLREILVMNQSDNVMMDSIEMDTSKFLVAEGVKYAVIIVSSGPILLLYPFLQKYFVKGMMIGALKG</sequence>
<evidence type="ECO:0000256" key="1">
    <source>
        <dbReference type="ARBA" id="ARBA00004651"/>
    </source>
</evidence>
<dbReference type="PANTHER" id="PTHR43744:SF9">
    <property type="entry name" value="POLYGALACTURONAN_RHAMNOGALACTURONAN TRANSPORT SYSTEM PERMEASE PROTEIN YTCP"/>
    <property type="match status" value="1"/>
</dbReference>
<proteinExistence type="inferred from homology"/>
<comment type="similarity">
    <text evidence="7">Belongs to the binding-protein-dependent transport system permease family.</text>
</comment>
<evidence type="ECO:0000256" key="2">
    <source>
        <dbReference type="ARBA" id="ARBA00022448"/>
    </source>
</evidence>
<evidence type="ECO:0000256" key="4">
    <source>
        <dbReference type="ARBA" id="ARBA00022692"/>
    </source>
</evidence>
<comment type="subcellular location">
    <subcellularLocation>
        <location evidence="1 7">Cell membrane</location>
        <topology evidence="1 7">Multi-pass membrane protein</topology>
    </subcellularLocation>
</comment>
<evidence type="ECO:0000313" key="10">
    <source>
        <dbReference type="Proteomes" id="UP000276128"/>
    </source>
</evidence>
<dbReference type="SUPFAM" id="SSF161098">
    <property type="entry name" value="MetI-like"/>
    <property type="match status" value="1"/>
</dbReference>
<keyword evidence="4 7" id="KW-0812">Transmembrane</keyword>
<dbReference type="OrthoDB" id="9810086at2"/>
<keyword evidence="6 7" id="KW-0472">Membrane</keyword>
<keyword evidence="2 7" id="KW-0813">Transport</keyword>